<feature type="transmembrane region" description="Helical" evidence="1">
    <location>
        <begin position="71"/>
        <end position="90"/>
    </location>
</feature>
<sequence length="460" mass="49211">MTPDRTLHTATDLRLTRTAGHTGVAGVTRTRTRYATSSTSTALTMRGVRWWRATRAALVAAWSAVRHTLTVAGWLLVAAVTVGLGCGLVYGWLEFVAAGIIAAVLLVLSVPFLFSARSYDVDLTLGHDRVVAGTQVAGILSVVNRGRGIALPGRIDIPVGEGLVDVYVPILRHGHRHEEQVVVPTHRRGVIQVGPARTVRGDPLGILRREATWEDVHTLYVHPVTTALRSTSAGFIRDLEGSASRTVVDADISFHAIREYVPGDAQRQVHWKSTAKTGTLMVRQYEETRRSRMVVALATAEHEYASEEEFELAVSTAASIGVRGIRDGRDVDVVIGAPIPEFARAAVRTSRELTTISARTLLDDLSGVEVGPRVSPLGDVTSLAAETHPDASIAFLVCGSTQTARAIQAAALAFPSDVAVCAIVCNPESEPGMRRLGSVAVLSVGLLDDVRQLLSRGAQA</sequence>
<evidence type="ECO:0000256" key="1">
    <source>
        <dbReference type="SAM" id="Phobius"/>
    </source>
</evidence>
<dbReference type="Proteomes" id="UP000273158">
    <property type="component" value="Unassembled WGS sequence"/>
</dbReference>
<reference evidence="3 4" key="1">
    <citation type="journal article" date="2015" name="Stand. Genomic Sci.">
        <title>Genomic Encyclopedia of Bacterial and Archaeal Type Strains, Phase III: the genomes of soil and plant-associated and newly described type strains.</title>
        <authorList>
            <person name="Whitman W.B."/>
            <person name="Woyke T."/>
            <person name="Klenk H.P."/>
            <person name="Zhou Y."/>
            <person name="Lilburn T.G."/>
            <person name="Beck B.J."/>
            <person name="De Vos P."/>
            <person name="Vandamme P."/>
            <person name="Eisen J.A."/>
            <person name="Garrity G."/>
            <person name="Hugenholtz P."/>
            <person name="Kyrpides N.C."/>
        </authorList>
    </citation>
    <scope>NUCLEOTIDE SEQUENCE [LARGE SCALE GENOMIC DNA]</scope>
    <source>
        <strain evidence="3 4">S2T63</strain>
    </source>
</reference>
<dbReference type="AlphaFoldDB" id="A0A498C1B5"/>
<keyword evidence="1" id="KW-1133">Transmembrane helix</keyword>
<accession>A0A498C1B5</accession>
<comment type="caution">
    <text evidence="3">The sequence shown here is derived from an EMBL/GenBank/DDBJ whole genome shotgun (WGS) entry which is preliminary data.</text>
</comment>
<name>A0A498C1B5_9MICO</name>
<organism evidence="3 4">
    <name type="scientific">Microbacterium telephonicum</name>
    <dbReference type="NCBI Taxonomy" id="1714841"/>
    <lineage>
        <taxon>Bacteria</taxon>
        <taxon>Bacillati</taxon>
        <taxon>Actinomycetota</taxon>
        <taxon>Actinomycetes</taxon>
        <taxon>Micrococcales</taxon>
        <taxon>Microbacteriaceae</taxon>
        <taxon>Microbacterium</taxon>
    </lineage>
</organism>
<gene>
    <name evidence="3" type="ORF">C7474_1054</name>
</gene>
<dbReference type="PANTHER" id="PTHR34351">
    <property type="entry name" value="SLR1927 PROTEIN-RELATED"/>
    <property type="match status" value="1"/>
</dbReference>
<dbReference type="Pfam" id="PF01882">
    <property type="entry name" value="DUF58"/>
    <property type="match status" value="1"/>
</dbReference>
<dbReference type="RefSeq" id="WP_241965123.1">
    <property type="nucleotide sequence ID" value="NZ_RCDB01000002.1"/>
</dbReference>
<dbReference type="InterPro" id="IPR002881">
    <property type="entry name" value="DUF58"/>
</dbReference>
<evidence type="ECO:0000313" key="3">
    <source>
        <dbReference type="EMBL" id="RLK48927.1"/>
    </source>
</evidence>
<proteinExistence type="predicted"/>
<feature type="domain" description="DUF58" evidence="2">
    <location>
        <begin position="257"/>
        <end position="335"/>
    </location>
</feature>
<keyword evidence="4" id="KW-1185">Reference proteome</keyword>
<keyword evidence="1" id="KW-0812">Transmembrane</keyword>
<dbReference type="EMBL" id="RCDB01000002">
    <property type="protein sequence ID" value="RLK48927.1"/>
    <property type="molecule type" value="Genomic_DNA"/>
</dbReference>
<evidence type="ECO:0000259" key="2">
    <source>
        <dbReference type="Pfam" id="PF01882"/>
    </source>
</evidence>
<protein>
    <submittedName>
        <fullName evidence="3">Uncharacterized protein (DUF58 family)</fullName>
    </submittedName>
</protein>
<evidence type="ECO:0000313" key="4">
    <source>
        <dbReference type="Proteomes" id="UP000273158"/>
    </source>
</evidence>
<keyword evidence="1" id="KW-0472">Membrane</keyword>
<feature type="transmembrane region" description="Helical" evidence="1">
    <location>
        <begin position="96"/>
        <end position="114"/>
    </location>
</feature>